<feature type="transmembrane region" description="Helical" evidence="2">
    <location>
        <begin position="1933"/>
        <end position="1956"/>
    </location>
</feature>
<dbReference type="PANTHER" id="PTHR23275">
    <property type="entry name" value="CABRIOLET.-RELATED"/>
    <property type="match status" value="1"/>
</dbReference>
<evidence type="ECO:0000313" key="5">
    <source>
        <dbReference type="Proteomes" id="UP000000600"/>
    </source>
</evidence>
<proteinExistence type="predicted"/>
<dbReference type="CDD" id="cd19941">
    <property type="entry name" value="TIL"/>
    <property type="match status" value="1"/>
</dbReference>
<sequence>MQKYECDGDTCTNNLKELIFDRENDLPDPDQPQQITKNPIRDGKGIEIVDKCIQEPIKDLMKYSNNDYAMLYICQNVLRIRKFNSSGEEIKFVEITIENIYLFDATILNDLIYMIIVYDSDKKISKVYKLDEITNQLIPQLDQSCELDTQDIKIESFKLNYLIFITCLKNYVFDGVSQIGQSQSLFVYDPSNLKVFEKIDVNNPDIFTIDDCNKNIIKGFKVLGNMIYLINVNLFYAKIMILDDYGGLVQTYNVDVPNITQIKLDKSNDLIALMYKISGKENWVFKTCIDISICFNSYQQKVSRFQDFSFAIFSNKVVISYCDKLNQKLVYKILNDVGETIFSETIQIDSQISRPLLVTFSNQQIGFAWEYKNNEAKWGLQLSILSNTGDLNKVIINTCSPNCASCLSNTECTKCEASYQLQYNKLKNDMYCEQQVDQSCFISIGNYCIQCSDNRYPYEQKCVVDEFQSKSLVLNEFTQFVQTKPSIAGFSDGSIMAVWISNYQDGFNWGVYGQVLDSQREKIGNNFQVNQITQGNQHSAQISILNDDTAIILYIDGNLEQGALLKIARFTKNQQRIGDDIDIDVIKLDKFNINTQNNIAKVIKLKNGGYVIGYITLSGEPQHKVLKLKFYNSDNQQVNSQEVQGEFDDDQLFQISSADLNVAVIFRRQVNVFTFEGSFIVSQGLSPQFNNPLCLSSTSQYFIIVFSIYENSNVLIYAQFYDQNFIPLLENKKLIKQFAQQLDHNYQQISYIQVDQYKGGLSIIIEIVKDIVSATQEQYFLNQNMEVQFMNKYIIKDSWQDLNFMKIIESVDQSFFVIWVNYNLINKIDSSNIHIQKMSAQGEYLTKIVNYCFNNCRQCGSNNMCTQCPENYQLHDGACLAICQESCVICIIPSVCYLCRDGYYEETLGVCAPLKPNYHKPQIIQEIEGDINELVGLNDGNICFFTLYHPQGQSIYYWNFYIISQQIQTMKVTIERSIIFQSLISFQQIEQDYLGISYAQEFIEVIRIGQNQQVILNKVIDLSKISLDVFLSKDCVILEAQVNNQYSLTYCHVTWDQIITTRIFRLILDSELNPLGFAQQILEQNDVGPALKENNKFRFYSQGETALFIGNQLIWKSCPFSQVLQQQSCDVFELSNGNLIQFFTSADFQYDFDFKGGYSIYYRLLNNQYIPLTQEMKVSESSLMRQQFIKIVTFQNSFAIVIKQYNTYNDMMVQLVIQYFENSGSKLNSQIFIDLLNAQMFNKIISFENSLKVYWQKWICLEVQCSNMILFKEYDEYGNEITNGQNIKCMQYCDECINESYCTKCSTNYNLDANSQCILQCPSNCNKCSVVAKCEICQTGYELINDQCIKFKCPNNCDKCYKESNNLVCYQCQDNYYLNQLECLPQCPSSCRTCDLPFNCTSCPEGFVLTADAKCKFEDQTVVDQVKNTSVSTPIRYTFPDGSYVLVWYQNGEKAGVYFQLYSANNSKLGAEIIVSDYTRRLLVDSSIKKQYYAHLAAVDYNFYVVWADSTSDQTNFLLQEFDSTGTKLTSAQSIGVSNNNVVSSLTQPCQLLTLSNKNMVVSFMTQSPEDQSNYNFKYQLIDPNLQGINSIQEIPNVSYLVAPSITEDDQGMIYISYTSNGYMFVQQITQFGNPVNQPQAISDDGTFALRTAYLKNGMFVFLWESKNIQTYKALFSLNYQLISKDLSQKSEVKVIGSSQIKEQTPDLKLFKDGFIVAWQTTDSQYQPNGIQFQIFDSLGVQLTQIIKVAISGKYPQNPNIQIMNDDKFAITYISKSLDVDGSILGDSIQIQYYNKQGQEQFITTPQLCGKECNICQSPLNCYRCSYGYYLSLDNQCIMDCGLYCNQCEVPLVCQSCVNGYELNSSSSCTEVSCPLGYQRNSKTKLCDPECPNECVCSLPNVCSSCIAGYYLKDSQCHLTSNPLSESPISNPYIFYALIVVCLILLINWICCYKCYIHHRKKQKVHLSDENIGQLSSAGERQQTDNKIQQETVSADPMIKKEKINEHISQIQVKSDQDNDNQQPVDYGQQNNKIFNKQNNKYLSIISLDEK</sequence>
<dbReference type="InterPro" id="IPR009030">
    <property type="entry name" value="Growth_fac_rcpt_cys_sf"/>
</dbReference>
<dbReference type="InterPro" id="IPR006212">
    <property type="entry name" value="Furin_repeat"/>
</dbReference>
<evidence type="ECO:0000256" key="1">
    <source>
        <dbReference type="SAM" id="MobiDB-lite"/>
    </source>
</evidence>
<feature type="region of interest" description="Disordered" evidence="1">
    <location>
        <begin position="1975"/>
        <end position="1996"/>
    </location>
</feature>
<dbReference type="PANTHER" id="PTHR23275:SF100">
    <property type="entry name" value="EGF-LIKE DOMAIN-CONTAINING PROTEIN"/>
    <property type="match status" value="1"/>
</dbReference>
<accession>A0CJ61</accession>
<keyword evidence="5" id="KW-1185">Reference proteome</keyword>
<feature type="domain" description="EGF-like" evidence="3">
    <location>
        <begin position="1320"/>
        <end position="1349"/>
    </location>
</feature>
<keyword evidence="2" id="KW-1133">Transmembrane helix</keyword>
<dbReference type="SMART" id="SM00181">
    <property type="entry name" value="EGF"/>
    <property type="match status" value="10"/>
</dbReference>
<feature type="domain" description="EGF-like" evidence="3">
    <location>
        <begin position="1288"/>
        <end position="1318"/>
    </location>
</feature>
<dbReference type="OrthoDB" id="27819at2759"/>
<dbReference type="STRING" id="5888.A0CJ61"/>
<feature type="domain" description="EGF-like" evidence="3">
    <location>
        <begin position="851"/>
        <end position="880"/>
    </location>
</feature>
<dbReference type="SMART" id="SM00261">
    <property type="entry name" value="FU"/>
    <property type="match status" value="6"/>
</dbReference>
<feature type="domain" description="EGF-like" evidence="3">
    <location>
        <begin position="1386"/>
        <end position="1416"/>
    </location>
</feature>
<evidence type="ECO:0000313" key="4">
    <source>
        <dbReference type="EMBL" id="CAK70828.1"/>
    </source>
</evidence>
<name>A0CJ61_PARTE</name>
<dbReference type="EMBL" id="CT868088">
    <property type="protein sequence ID" value="CAK70828.1"/>
    <property type="molecule type" value="Genomic_DNA"/>
</dbReference>
<keyword evidence="2" id="KW-0812">Transmembrane</keyword>
<dbReference type="KEGG" id="ptm:GSPATT00038610001"/>
<feature type="domain" description="EGF-like" evidence="3">
    <location>
        <begin position="1840"/>
        <end position="1870"/>
    </location>
</feature>
<evidence type="ECO:0000259" key="3">
    <source>
        <dbReference type="SMART" id="SM00181"/>
    </source>
</evidence>
<dbReference type="InterPro" id="IPR000742">
    <property type="entry name" value="EGF"/>
</dbReference>
<feature type="domain" description="EGF-like" evidence="3">
    <location>
        <begin position="882"/>
        <end position="912"/>
    </location>
</feature>
<reference evidence="4 5" key="1">
    <citation type="journal article" date="2006" name="Nature">
        <title>Global trends of whole-genome duplications revealed by the ciliate Paramecium tetraurelia.</title>
        <authorList>
            <consortium name="Genoscope"/>
            <person name="Aury J.-M."/>
            <person name="Jaillon O."/>
            <person name="Duret L."/>
            <person name="Noel B."/>
            <person name="Jubin C."/>
            <person name="Porcel B.M."/>
            <person name="Segurens B."/>
            <person name="Daubin V."/>
            <person name="Anthouard V."/>
            <person name="Aiach N."/>
            <person name="Arnaiz O."/>
            <person name="Billaut A."/>
            <person name="Beisson J."/>
            <person name="Blanc I."/>
            <person name="Bouhouche K."/>
            <person name="Camara F."/>
            <person name="Duharcourt S."/>
            <person name="Guigo R."/>
            <person name="Gogendeau D."/>
            <person name="Katinka M."/>
            <person name="Keller A.-M."/>
            <person name="Kissmehl R."/>
            <person name="Klotz C."/>
            <person name="Koll F."/>
            <person name="Le Moue A."/>
            <person name="Lepere C."/>
            <person name="Malinsky S."/>
            <person name="Nowacki M."/>
            <person name="Nowak J.K."/>
            <person name="Plattner H."/>
            <person name="Poulain J."/>
            <person name="Ruiz F."/>
            <person name="Serrano V."/>
            <person name="Zagulski M."/>
            <person name="Dessen P."/>
            <person name="Betermier M."/>
            <person name="Weissenbach J."/>
            <person name="Scarpelli C."/>
            <person name="Schachter V."/>
            <person name="Sperling L."/>
            <person name="Meyer E."/>
            <person name="Cohen J."/>
            <person name="Wincker P."/>
        </authorList>
    </citation>
    <scope>NUCLEOTIDE SEQUENCE [LARGE SCALE GENOMIC DNA]</scope>
    <source>
        <strain evidence="4 5">Stock d4-2</strain>
    </source>
</reference>
<keyword evidence="2" id="KW-0472">Membrane</keyword>
<feature type="compositionally biased region" description="Polar residues" evidence="1">
    <location>
        <begin position="1975"/>
        <end position="1993"/>
    </location>
</feature>
<dbReference type="InParanoid" id="A0CJ61"/>
<dbReference type="HOGENOM" id="CLU_235954_0_0_1"/>
<feature type="domain" description="EGF-like" evidence="3">
    <location>
        <begin position="1808"/>
        <end position="1838"/>
    </location>
</feature>
<protein>
    <recommendedName>
        <fullName evidence="3">EGF-like domain-containing protein</fullName>
    </recommendedName>
</protein>
<dbReference type="GeneID" id="5024009"/>
<dbReference type="CDD" id="cd00064">
    <property type="entry name" value="FU"/>
    <property type="match status" value="1"/>
</dbReference>
<evidence type="ECO:0000256" key="2">
    <source>
        <dbReference type="SAM" id="Phobius"/>
    </source>
</evidence>
<dbReference type="Proteomes" id="UP000000600">
    <property type="component" value="Unassembled WGS sequence"/>
</dbReference>
<dbReference type="InterPro" id="IPR052798">
    <property type="entry name" value="Giardia_VSA"/>
</dbReference>
<gene>
    <name evidence="4" type="ORF">GSPATT00038610001</name>
</gene>
<feature type="domain" description="EGF-like" evidence="3">
    <location>
        <begin position="1352"/>
        <end position="1384"/>
    </location>
</feature>
<organism evidence="4 5">
    <name type="scientific">Paramecium tetraurelia</name>
    <dbReference type="NCBI Taxonomy" id="5888"/>
    <lineage>
        <taxon>Eukaryota</taxon>
        <taxon>Sar</taxon>
        <taxon>Alveolata</taxon>
        <taxon>Ciliophora</taxon>
        <taxon>Intramacronucleata</taxon>
        <taxon>Oligohymenophorea</taxon>
        <taxon>Peniculida</taxon>
        <taxon>Parameciidae</taxon>
        <taxon>Paramecium</taxon>
    </lineage>
</organism>
<dbReference type="RefSeq" id="XP_001438225.1">
    <property type="nucleotide sequence ID" value="XM_001438188.1"/>
</dbReference>
<dbReference type="SUPFAM" id="SSF57184">
    <property type="entry name" value="Growth factor receptor domain"/>
    <property type="match status" value="4"/>
</dbReference>
<feature type="domain" description="EGF-like" evidence="3">
    <location>
        <begin position="1886"/>
        <end position="1918"/>
    </location>
</feature>
<feature type="domain" description="EGF-like" evidence="3">
    <location>
        <begin position="398"/>
        <end position="433"/>
    </location>
</feature>